<comment type="similarity">
    <text evidence="1">Belongs to the FAH family.</text>
</comment>
<keyword evidence="4" id="KW-0378">Hydrolase</keyword>
<evidence type="ECO:0000313" key="5">
    <source>
        <dbReference type="Proteomes" id="UP000782519"/>
    </source>
</evidence>
<dbReference type="GO" id="GO:0019752">
    <property type="term" value="P:carboxylic acid metabolic process"/>
    <property type="evidence" value="ECO:0007669"/>
    <property type="project" value="UniProtKB-ARBA"/>
</dbReference>
<feature type="domain" description="Fumarylacetoacetase-like C-terminal" evidence="3">
    <location>
        <begin position="73"/>
        <end position="277"/>
    </location>
</feature>
<dbReference type="GO" id="GO:0016787">
    <property type="term" value="F:hydrolase activity"/>
    <property type="evidence" value="ECO:0007669"/>
    <property type="project" value="UniProtKB-KW"/>
</dbReference>
<keyword evidence="2" id="KW-0479">Metal-binding</keyword>
<comment type="caution">
    <text evidence="4">The sequence shown here is derived from an EMBL/GenBank/DDBJ whole genome shotgun (WGS) entry which is preliminary data.</text>
</comment>
<dbReference type="Gene3D" id="3.90.850.10">
    <property type="entry name" value="Fumarylacetoacetase-like, C-terminal domain"/>
    <property type="match status" value="1"/>
</dbReference>
<dbReference type="PANTHER" id="PTHR42796">
    <property type="entry name" value="FUMARYLACETOACETATE HYDROLASE DOMAIN-CONTAINING PROTEIN 2A-RELATED"/>
    <property type="match status" value="1"/>
</dbReference>
<dbReference type="InterPro" id="IPR051121">
    <property type="entry name" value="FAH"/>
</dbReference>
<dbReference type="Pfam" id="PF01557">
    <property type="entry name" value="FAA_hydrolase"/>
    <property type="match status" value="1"/>
</dbReference>
<dbReference type="Proteomes" id="UP000782519">
    <property type="component" value="Unassembled WGS sequence"/>
</dbReference>
<dbReference type="FunFam" id="3.90.850.10:FF:000002">
    <property type="entry name" value="2-hydroxyhepta-2,4-diene-1,7-dioate isomerase"/>
    <property type="match status" value="1"/>
</dbReference>
<gene>
    <name evidence="4" type="ORF">HZA66_24495</name>
</gene>
<organism evidence="4 5">
    <name type="scientific">Rhodopseudomonas palustris</name>
    <dbReference type="NCBI Taxonomy" id="1076"/>
    <lineage>
        <taxon>Bacteria</taxon>
        <taxon>Pseudomonadati</taxon>
        <taxon>Pseudomonadota</taxon>
        <taxon>Alphaproteobacteria</taxon>
        <taxon>Hyphomicrobiales</taxon>
        <taxon>Nitrobacteraceae</taxon>
        <taxon>Rhodopseudomonas</taxon>
    </lineage>
</organism>
<dbReference type="InterPro" id="IPR036663">
    <property type="entry name" value="Fumarylacetoacetase_C_sf"/>
</dbReference>
<dbReference type="GO" id="GO:0046872">
    <property type="term" value="F:metal ion binding"/>
    <property type="evidence" value="ECO:0007669"/>
    <property type="project" value="UniProtKB-KW"/>
</dbReference>
<sequence length="289" mass="30622">MKIASFKAAGRASYGIVTDAGLIDAGKRLTAFPTLRALLAGGALTELRKLATERPDCALNDVELLPTIPDPDKIFCIGVNYATHLAESGHPTPPHPMIFTRFANSQVGGGQPMIRPLESERFDYEGEMAIVIGKAGRRIAPEAALAHVAGYACYNDGSIRDWQRHTSQFAPGKNFVGTGGFGPWMVTADEIDDISKQTLITRLNGVEVQRAPISDLVFDVPALIAYCSTFTALAPGDVIVTGTTGGVGAYRTPPLWMKGGDVVEVEISGIGILRNPVIDETAAAASRAA</sequence>
<evidence type="ECO:0000259" key="3">
    <source>
        <dbReference type="Pfam" id="PF01557"/>
    </source>
</evidence>
<accession>A0A933S2J4</accession>
<evidence type="ECO:0000313" key="4">
    <source>
        <dbReference type="EMBL" id="MBI5132612.1"/>
    </source>
</evidence>
<dbReference type="SUPFAM" id="SSF56529">
    <property type="entry name" value="FAH"/>
    <property type="match status" value="1"/>
</dbReference>
<dbReference type="InterPro" id="IPR011234">
    <property type="entry name" value="Fumarylacetoacetase-like_C"/>
</dbReference>
<reference evidence="4" key="1">
    <citation type="submission" date="2020-07" db="EMBL/GenBank/DDBJ databases">
        <title>Huge and variable diversity of episymbiotic CPR bacteria and DPANN archaea in groundwater ecosystems.</title>
        <authorList>
            <person name="He C.Y."/>
            <person name="Keren R."/>
            <person name="Whittaker M."/>
            <person name="Farag I.F."/>
            <person name="Doudna J."/>
            <person name="Cate J.H.D."/>
            <person name="Banfield J.F."/>
        </authorList>
    </citation>
    <scope>NUCLEOTIDE SEQUENCE</scope>
    <source>
        <strain evidence="4">NC_groundwater_1818_Pr3_B-0.1um_66_35</strain>
    </source>
</reference>
<name>A0A933S2J4_RHOPL</name>
<dbReference type="PANTHER" id="PTHR42796:SF4">
    <property type="entry name" value="FUMARYLACETOACETATE HYDROLASE DOMAIN-CONTAINING PROTEIN 2A"/>
    <property type="match status" value="1"/>
</dbReference>
<protein>
    <submittedName>
        <fullName evidence="4">Fumarylacetoacetate hydrolase family protein</fullName>
    </submittedName>
</protein>
<evidence type="ECO:0000256" key="1">
    <source>
        <dbReference type="ARBA" id="ARBA00010211"/>
    </source>
</evidence>
<dbReference type="AlphaFoldDB" id="A0A933S2J4"/>
<dbReference type="GO" id="GO:0016853">
    <property type="term" value="F:isomerase activity"/>
    <property type="evidence" value="ECO:0007669"/>
    <property type="project" value="UniProtKB-ARBA"/>
</dbReference>
<proteinExistence type="inferred from homology"/>
<evidence type="ECO:0000256" key="2">
    <source>
        <dbReference type="ARBA" id="ARBA00022723"/>
    </source>
</evidence>
<dbReference type="EMBL" id="JACRJB010000068">
    <property type="protein sequence ID" value="MBI5132612.1"/>
    <property type="molecule type" value="Genomic_DNA"/>
</dbReference>